<dbReference type="GO" id="GO:0006261">
    <property type="term" value="P:DNA-templated DNA replication"/>
    <property type="evidence" value="ECO:0007669"/>
    <property type="project" value="UniProtKB-UniRule"/>
</dbReference>
<dbReference type="SMART" id="SM00482">
    <property type="entry name" value="POLAc"/>
    <property type="match status" value="1"/>
</dbReference>
<dbReference type="GO" id="GO:0046872">
    <property type="term" value="F:metal ion binding"/>
    <property type="evidence" value="ECO:0007669"/>
    <property type="project" value="UniProtKB-KW"/>
</dbReference>
<evidence type="ECO:0000256" key="17">
    <source>
        <dbReference type="ARBA" id="ARBA00023125"/>
    </source>
</evidence>
<dbReference type="PANTHER" id="PTHR10133:SF27">
    <property type="entry name" value="DNA POLYMERASE NU"/>
    <property type="match status" value="1"/>
</dbReference>
<dbReference type="InterPro" id="IPR020046">
    <property type="entry name" value="5-3_exonucl_a-hlix_arch_N"/>
</dbReference>
<comment type="function">
    <text evidence="21">In addition to polymerase activity, this DNA polymerase exhibits 3'-5' and 5'-3' exonuclease activity.</text>
</comment>
<dbReference type="InterPro" id="IPR036279">
    <property type="entry name" value="5-3_exonuclease_C_sf"/>
</dbReference>
<dbReference type="GO" id="GO:0004519">
    <property type="term" value="F:endonuclease activity"/>
    <property type="evidence" value="ECO:0007669"/>
    <property type="project" value="UniProtKB-KW"/>
</dbReference>
<comment type="subunit">
    <text evidence="2">Single-chain monomer with multiple functions.</text>
</comment>
<dbReference type="Gene3D" id="3.30.420.10">
    <property type="entry name" value="Ribonuclease H-like superfamily/Ribonuclease H"/>
    <property type="match status" value="1"/>
</dbReference>
<dbReference type="CDD" id="cd06139">
    <property type="entry name" value="DNA_polA_I_Ecoli_like_exo"/>
    <property type="match status" value="1"/>
</dbReference>
<dbReference type="InterPro" id="IPR012337">
    <property type="entry name" value="RNaseH-like_sf"/>
</dbReference>
<feature type="domain" description="DNA-directed DNA polymerase family A palm" evidence="24">
    <location>
        <begin position="676"/>
        <end position="883"/>
    </location>
</feature>
<feature type="domain" description="3'-5' exonuclease" evidence="22">
    <location>
        <begin position="320"/>
        <end position="507"/>
    </location>
</feature>
<comment type="similarity">
    <text evidence="1 21">Belongs to the DNA polymerase type-A family.</text>
</comment>
<dbReference type="EC" id="2.7.7.7" evidence="3 20"/>
<sequence>MPKIAENPLVLVDGSSYLYRAYYAPPHLTNSKGEATGAVYGVINMLRSLLNQYKPSQMAVVFDAKGKTFRNDMYEEYKAHRPAMPDDLRSQIEPLHRIIRALGLPLVCISGVEADDVIGTISTQASKEGRAVLISTGDKDMAQLVDENVTLINTMTNTIMGPAEVTEKFGVGPELIIDLLALQGDKADNIPGLPGVGEKTALAMLTGAGSIDKILAAPEKMPELGFRGSKTMPAKLAEHGDMLKLSYELATIKLDVELEQDWKDLTITPADKDELIKCYGEMEFKRWLAEVLDNKSGSSASTQESTEEEELPRQDIETEYTTILTHDELDEWIDKLSTAELFAVDTETTSLNYMEAKLVGLSFAIEAGKAAYLPLAHDYLDAPQQLNQADALAKLKPLLENPEIKKVGQNLKYDMSILANVGIKLQGIAFDTMLESYVFNSVASKHNMDDLALKYLGHKNISFEEIAGKGVKQLTFNQISLEVAAPYAAEDADITLRLHQHLWPRLQKEPELASVFTDIELPLIQVLSGMERQGVLIDSMLLGQQSEELARTIDELEQKAYEIAGEPFNLSSPKQLQVLFFEKLGYPIIKKTPKGAPSTAEEVLVELALDYPLPKIILQHRSLAKLKSTYTDKLPLMVNAQTGRIHTSYHQANAATGRLSSSEPNLQNIPIRTEEGRRIRHAFIAQEGRKVLAADYSQIELRIMAHLSQDKGLLTAFSEGKDIHKATAAEVFDVDFTEVTTEQRRRAKAVNFGLIYGMSAFGLARQLDIPRGEAQKYIDTYFKRYPGVLNYMEETRAIAADLGYVSTLYGRRLYLPAIKDRNAMRRQAAERAAINAPMQGTAADIIKKAMINVADWIANETDGEITLIMQVHDELVFEVDSDKAEALQEKVCQLMAEAADLDVELLAEAGLGDNWEQAH</sequence>
<dbReference type="Pfam" id="PF02739">
    <property type="entry name" value="5_3_exonuc_N"/>
    <property type="match status" value="1"/>
</dbReference>
<dbReference type="GO" id="GO:0008408">
    <property type="term" value="F:3'-5' exonuclease activity"/>
    <property type="evidence" value="ECO:0007669"/>
    <property type="project" value="UniProtKB-UniRule"/>
</dbReference>
<dbReference type="InterPro" id="IPR001098">
    <property type="entry name" value="DNA-dir_DNA_pol_A_palm_dom"/>
</dbReference>
<comment type="caution">
    <text evidence="25">The sequence shown here is derived from an EMBL/GenBank/DDBJ whole genome shotgun (WGS) entry which is preliminary data.</text>
</comment>
<name>A0A3S0LLJ6_9GAMM</name>
<organism evidence="25 26">
    <name type="scientific">Shewanella canadensis</name>
    <dbReference type="NCBI Taxonomy" id="271096"/>
    <lineage>
        <taxon>Bacteria</taxon>
        <taxon>Pseudomonadati</taxon>
        <taxon>Pseudomonadota</taxon>
        <taxon>Gammaproteobacteria</taxon>
        <taxon>Alteromonadales</taxon>
        <taxon>Shewanellaceae</taxon>
        <taxon>Shewanella</taxon>
    </lineage>
</organism>
<dbReference type="SUPFAM" id="SSF88723">
    <property type="entry name" value="PIN domain-like"/>
    <property type="match status" value="1"/>
</dbReference>
<dbReference type="Gene3D" id="1.20.1060.10">
    <property type="entry name" value="Taq DNA Polymerase, Chain T, domain 4"/>
    <property type="match status" value="1"/>
</dbReference>
<dbReference type="Pfam" id="PF01367">
    <property type="entry name" value="5_3_exonuc"/>
    <property type="match status" value="1"/>
</dbReference>
<evidence type="ECO:0000256" key="14">
    <source>
        <dbReference type="ARBA" id="ARBA00022842"/>
    </source>
</evidence>
<evidence type="ECO:0000256" key="5">
    <source>
        <dbReference type="ARBA" id="ARBA00022679"/>
    </source>
</evidence>
<dbReference type="Proteomes" id="UP000267448">
    <property type="component" value="Unassembled WGS sequence"/>
</dbReference>
<keyword evidence="6 21" id="KW-0548">Nucleotidyltransferase</keyword>
<keyword evidence="26" id="KW-1185">Reference proteome</keyword>
<evidence type="ECO:0000313" key="26">
    <source>
        <dbReference type="Proteomes" id="UP000267448"/>
    </source>
</evidence>
<keyword evidence="17 21" id="KW-0238">DNA-binding</keyword>
<dbReference type="GO" id="GO:0003677">
    <property type="term" value="F:DNA binding"/>
    <property type="evidence" value="ECO:0007669"/>
    <property type="project" value="UniProtKB-UniRule"/>
</dbReference>
<keyword evidence="7 21" id="KW-0235">DNA replication</keyword>
<dbReference type="PRINTS" id="PR00868">
    <property type="entry name" value="DNAPOLI"/>
</dbReference>
<dbReference type="PROSITE" id="PS00447">
    <property type="entry name" value="DNA_POLYMERASE_A"/>
    <property type="match status" value="1"/>
</dbReference>
<keyword evidence="8" id="KW-0540">Nuclease</keyword>
<evidence type="ECO:0000256" key="10">
    <source>
        <dbReference type="ARBA" id="ARBA00022759"/>
    </source>
</evidence>
<evidence type="ECO:0000256" key="13">
    <source>
        <dbReference type="ARBA" id="ARBA00022839"/>
    </source>
</evidence>
<dbReference type="SUPFAM" id="SSF47807">
    <property type="entry name" value="5' to 3' exonuclease, C-terminal subdomain"/>
    <property type="match status" value="1"/>
</dbReference>
<dbReference type="AlphaFoldDB" id="A0A3S0LLJ6"/>
<keyword evidence="9" id="KW-0479">Metal-binding</keyword>
<feature type="domain" description="5'-3' exonuclease" evidence="23">
    <location>
        <begin position="7"/>
        <end position="268"/>
    </location>
</feature>
<dbReference type="GO" id="GO:0006302">
    <property type="term" value="P:double-strand break repair"/>
    <property type="evidence" value="ECO:0007669"/>
    <property type="project" value="TreeGrafter"/>
</dbReference>
<gene>
    <name evidence="21 25" type="primary">polA</name>
    <name evidence="25" type="ORF">EKG38_15030</name>
</gene>
<dbReference type="FunFam" id="1.10.150.20:FF:000003">
    <property type="entry name" value="DNA polymerase I"/>
    <property type="match status" value="1"/>
</dbReference>
<dbReference type="GO" id="GO:0003887">
    <property type="term" value="F:DNA-directed DNA polymerase activity"/>
    <property type="evidence" value="ECO:0007669"/>
    <property type="project" value="UniProtKB-UniRule"/>
</dbReference>
<proteinExistence type="inferred from homology"/>
<dbReference type="SUPFAM" id="SSF53098">
    <property type="entry name" value="Ribonuclease H-like"/>
    <property type="match status" value="1"/>
</dbReference>
<dbReference type="InterPro" id="IPR018320">
    <property type="entry name" value="DNA_polymerase_1"/>
</dbReference>
<dbReference type="EMBL" id="RXNU01000007">
    <property type="protein sequence ID" value="RTR38269.1"/>
    <property type="molecule type" value="Genomic_DNA"/>
</dbReference>
<dbReference type="InterPro" id="IPR002298">
    <property type="entry name" value="DNA_polymerase_A"/>
</dbReference>
<keyword evidence="10" id="KW-0255">Endonuclease</keyword>
<keyword evidence="12 21" id="KW-0378">Hydrolase</keyword>
<dbReference type="SMART" id="SM00474">
    <property type="entry name" value="35EXOc"/>
    <property type="match status" value="1"/>
</dbReference>
<dbReference type="InterPro" id="IPR043502">
    <property type="entry name" value="DNA/RNA_pol_sf"/>
</dbReference>
<dbReference type="Gene3D" id="3.40.50.1010">
    <property type="entry name" value="5'-nuclease"/>
    <property type="match status" value="1"/>
</dbReference>
<evidence type="ECO:0000256" key="21">
    <source>
        <dbReference type="RuleBase" id="RU004460"/>
    </source>
</evidence>
<evidence type="ECO:0000256" key="16">
    <source>
        <dbReference type="ARBA" id="ARBA00022958"/>
    </source>
</evidence>
<dbReference type="FunFam" id="3.40.50.1010:FF:000001">
    <property type="entry name" value="DNA polymerase I"/>
    <property type="match status" value="1"/>
</dbReference>
<dbReference type="InterPro" id="IPR029060">
    <property type="entry name" value="PIN-like_dom_sf"/>
</dbReference>
<evidence type="ECO:0000256" key="6">
    <source>
        <dbReference type="ARBA" id="ARBA00022695"/>
    </source>
</evidence>
<dbReference type="NCBIfam" id="NF004397">
    <property type="entry name" value="PRK05755.1"/>
    <property type="match status" value="1"/>
</dbReference>
<evidence type="ECO:0000256" key="12">
    <source>
        <dbReference type="ARBA" id="ARBA00022801"/>
    </source>
</evidence>
<dbReference type="RefSeq" id="WP_126521044.1">
    <property type="nucleotide sequence ID" value="NZ_RXNU01000007.1"/>
</dbReference>
<dbReference type="Gene3D" id="1.10.150.20">
    <property type="entry name" value="5' to 3' exonuclease, C-terminal subdomain"/>
    <property type="match status" value="2"/>
</dbReference>
<accession>A0A3S0LLJ6</accession>
<dbReference type="SMART" id="SM00279">
    <property type="entry name" value="HhH2"/>
    <property type="match status" value="1"/>
</dbReference>
<dbReference type="CDD" id="cd09859">
    <property type="entry name" value="PIN_53EXO"/>
    <property type="match status" value="1"/>
</dbReference>
<keyword evidence="14" id="KW-0460">Magnesium</keyword>
<dbReference type="InterPro" id="IPR036397">
    <property type="entry name" value="RNaseH_sf"/>
</dbReference>
<dbReference type="FunFam" id="1.10.150.20:FF:000002">
    <property type="entry name" value="DNA polymerase I"/>
    <property type="match status" value="1"/>
</dbReference>
<dbReference type="Gene3D" id="3.30.70.370">
    <property type="match status" value="1"/>
</dbReference>
<reference evidence="25 26" key="1">
    <citation type="submission" date="2018-12" db="EMBL/GenBank/DDBJ databases">
        <authorList>
            <person name="Yu L."/>
        </authorList>
    </citation>
    <scope>NUCLEOTIDE SEQUENCE [LARGE SCALE GENOMIC DNA]</scope>
    <source>
        <strain evidence="25 26">HAW-EB2</strain>
    </source>
</reference>
<protein>
    <recommendedName>
        <fullName evidence="4 20">DNA polymerase I</fullName>
        <ecNumber evidence="3 20">2.7.7.7</ecNumber>
    </recommendedName>
</protein>
<dbReference type="Pfam" id="PF01612">
    <property type="entry name" value="DNA_pol_A_exo1"/>
    <property type="match status" value="1"/>
</dbReference>
<dbReference type="OrthoDB" id="9806424at2"/>
<evidence type="ECO:0000256" key="3">
    <source>
        <dbReference type="ARBA" id="ARBA00012417"/>
    </source>
</evidence>
<comment type="catalytic activity">
    <reaction evidence="19 21">
        <text>DNA(n) + a 2'-deoxyribonucleoside 5'-triphosphate = DNA(n+1) + diphosphate</text>
        <dbReference type="Rhea" id="RHEA:22508"/>
        <dbReference type="Rhea" id="RHEA-COMP:17339"/>
        <dbReference type="Rhea" id="RHEA-COMP:17340"/>
        <dbReference type="ChEBI" id="CHEBI:33019"/>
        <dbReference type="ChEBI" id="CHEBI:61560"/>
        <dbReference type="ChEBI" id="CHEBI:173112"/>
        <dbReference type="EC" id="2.7.7.7"/>
    </reaction>
</comment>
<keyword evidence="15 21" id="KW-0239">DNA-directed DNA polymerase</keyword>
<evidence type="ECO:0000259" key="22">
    <source>
        <dbReference type="SMART" id="SM00474"/>
    </source>
</evidence>
<dbReference type="PANTHER" id="PTHR10133">
    <property type="entry name" value="DNA POLYMERASE I"/>
    <property type="match status" value="1"/>
</dbReference>
<dbReference type="SUPFAM" id="SSF56672">
    <property type="entry name" value="DNA/RNA polymerases"/>
    <property type="match status" value="1"/>
</dbReference>
<evidence type="ECO:0000256" key="15">
    <source>
        <dbReference type="ARBA" id="ARBA00022932"/>
    </source>
</evidence>
<dbReference type="Pfam" id="PF00476">
    <property type="entry name" value="DNA_pol_A"/>
    <property type="match status" value="1"/>
</dbReference>
<dbReference type="CDD" id="cd09898">
    <property type="entry name" value="H3TH_53EXO"/>
    <property type="match status" value="1"/>
</dbReference>
<dbReference type="FunFam" id="3.30.420.10:FF:000026">
    <property type="entry name" value="DNA polymerase I"/>
    <property type="match status" value="1"/>
</dbReference>
<dbReference type="GO" id="GO:0008409">
    <property type="term" value="F:5'-3' exonuclease activity"/>
    <property type="evidence" value="ECO:0007669"/>
    <property type="project" value="UniProtKB-UniRule"/>
</dbReference>
<evidence type="ECO:0000256" key="8">
    <source>
        <dbReference type="ARBA" id="ARBA00022722"/>
    </source>
</evidence>
<evidence type="ECO:0000256" key="19">
    <source>
        <dbReference type="ARBA" id="ARBA00049244"/>
    </source>
</evidence>
<evidence type="ECO:0000256" key="11">
    <source>
        <dbReference type="ARBA" id="ARBA00022763"/>
    </source>
</evidence>
<keyword evidence="18 21" id="KW-0234">DNA repair</keyword>
<keyword evidence="16" id="KW-0630">Potassium</keyword>
<evidence type="ECO:0000259" key="24">
    <source>
        <dbReference type="SMART" id="SM00482"/>
    </source>
</evidence>
<dbReference type="InterPro" id="IPR008918">
    <property type="entry name" value="HhH2"/>
</dbReference>
<dbReference type="InterPro" id="IPR019760">
    <property type="entry name" value="DNA-dir_DNA_pol_A_CS"/>
</dbReference>
<evidence type="ECO:0000313" key="25">
    <source>
        <dbReference type="EMBL" id="RTR38269.1"/>
    </source>
</evidence>
<keyword evidence="5 21" id="KW-0808">Transferase</keyword>
<dbReference type="InterPro" id="IPR002421">
    <property type="entry name" value="5-3_exonuclease"/>
</dbReference>
<dbReference type="InterPro" id="IPR002562">
    <property type="entry name" value="3'-5'_exonuclease_dom"/>
</dbReference>
<keyword evidence="11 21" id="KW-0227">DNA damage</keyword>
<evidence type="ECO:0000256" key="1">
    <source>
        <dbReference type="ARBA" id="ARBA00007705"/>
    </source>
</evidence>
<dbReference type="NCBIfam" id="TIGR00593">
    <property type="entry name" value="pola"/>
    <property type="match status" value="1"/>
</dbReference>
<evidence type="ECO:0000259" key="23">
    <source>
        <dbReference type="SMART" id="SM00475"/>
    </source>
</evidence>
<keyword evidence="13 21" id="KW-0269">Exonuclease</keyword>
<evidence type="ECO:0000256" key="9">
    <source>
        <dbReference type="ARBA" id="ARBA00022723"/>
    </source>
</evidence>
<dbReference type="SMART" id="SM00475">
    <property type="entry name" value="53EXOc"/>
    <property type="match status" value="1"/>
</dbReference>
<evidence type="ECO:0000256" key="18">
    <source>
        <dbReference type="ARBA" id="ARBA00023204"/>
    </source>
</evidence>
<evidence type="ECO:0000256" key="7">
    <source>
        <dbReference type="ARBA" id="ARBA00022705"/>
    </source>
</evidence>
<evidence type="ECO:0000256" key="2">
    <source>
        <dbReference type="ARBA" id="ARBA00011541"/>
    </source>
</evidence>
<evidence type="ECO:0000256" key="20">
    <source>
        <dbReference type="NCBIfam" id="TIGR00593"/>
    </source>
</evidence>
<dbReference type="InterPro" id="IPR020045">
    <property type="entry name" value="DNA_polI_H3TH"/>
</dbReference>
<dbReference type="FunFam" id="1.20.1060.10:FF:000001">
    <property type="entry name" value="DNA polymerase I"/>
    <property type="match status" value="1"/>
</dbReference>
<dbReference type="CDD" id="cd08637">
    <property type="entry name" value="DNA_pol_A_pol_I_C"/>
    <property type="match status" value="1"/>
</dbReference>
<evidence type="ECO:0000256" key="4">
    <source>
        <dbReference type="ARBA" id="ARBA00020311"/>
    </source>
</evidence>